<dbReference type="STRING" id="1817813.A2008_06420"/>
<dbReference type="InterPro" id="IPR015943">
    <property type="entry name" value="WD40/YVTN_repeat-like_dom_sf"/>
</dbReference>
<gene>
    <name evidence="1" type="ORF">A2008_06420</name>
</gene>
<dbReference type="SUPFAM" id="SSF50978">
    <property type="entry name" value="WD40 repeat-like"/>
    <property type="match status" value="1"/>
</dbReference>
<dbReference type="AlphaFoldDB" id="A0A1F7WIW4"/>
<dbReference type="Gene3D" id="2.130.10.10">
    <property type="entry name" value="YVTN repeat-like/Quinoprotein amine dehydrogenase"/>
    <property type="match status" value="2"/>
</dbReference>
<evidence type="ECO:0000313" key="2">
    <source>
        <dbReference type="Proteomes" id="UP000178735"/>
    </source>
</evidence>
<dbReference type="InterPro" id="IPR036322">
    <property type="entry name" value="WD40_repeat_dom_sf"/>
</dbReference>
<evidence type="ECO:0008006" key="3">
    <source>
        <dbReference type="Google" id="ProtNLM"/>
    </source>
</evidence>
<protein>
    <recommendedName>
        <fullName evidence="3">Two component regulator propeller</fullName>
    </recommendedName>
</protein>
<evidence type="ECO:0000313" key="1">
    <source>
        <dbReference type="EMBL" id="OGM02730.1"/>
    </source>
</evidence>
<dbReference type="Proteomes" id="UP000178735">
    <property type="component" value="Unassembled WGS sequence"/>
</dbReference>
<reference evidence="1 2" key="1">
    <citation type="journal article" date="2016" name="Nat. Commun.">
        <title>Thousands of microbial genomes shed light on interconnected biogeochemical processes in an aquifer system.</title>
        <authorList>
            <person name="Anantharaman K."/>
            <person name="Brown C.T."/>
            <person name="Hug L.A."/>
            <person name="Sharon I."/>
            <person name="Castelle C.J."/>
            <person name="Probst A.J."/>
            <person name="Thomas B.C."/>
            <person name="Singh A."/>
            <person name="Wilkins M.J."/>
            <person name="Karaoz U."/>
            <person name="Brodie E.L."/>
            <person name="Williams K.H."/>
            <person name="Hubbard S.S."/>
            <person name="Banfield J.F."/>
        </authorList>
    </citation>
    <scope>NUCLEOTIDE SEQUENCE [LARGE SCALE GENOMIC DNA]</scope>
</reference>
<dbReference type="EMBL" id="MGFH01000202">
    <property type="protein sequence ID" value="OGM02730.1"/>
    <property type="molecule type" value="Genomic_DNA"/>
</dbReference>
<comment type="caution">
    <text evidence="1">The sequence shown here is derived from an EMBL/GenBank/DDBJ whole genome shotgun (WGS) entry which is preliminary data.</text>
</comment>
<proteinExistence type="predicted"/>
<accession>A0A1F7WIW4</accession>
<name>A0A1F7WIW4_9BACT</name>
<organism evidence="1 2">
    <name type="scientific">Candidatus Wallbacteria bacterium GWC2_49_35</name>
    <dbReference type="NCBI Taxonomy" id="1817813"/>
    <lineage>
        <taxon>Bacteria</taxon>
        <taxon>Candidatus Walliibacteriota</taxon>
    </lineage>
</organism>
<sequence>MRNHEYSFIIRRLVVVMAVLTAFMSGFFLAPASALDFDTHSKRSDYLSFLGRSIPSNNVQALYADPEDASSLFVGTDRGLCKYNGRSFRTYGKDAGHYRNSPVGSCINYVLPTSSEIWIATDSGLSRYNKILSQWTHFEQGDDNTTIPTNYIQCLYFMDPFLYVGTWGSGVSIYNVKVNKWKHYTSKAGLDGKYISAIVYDNVRGQLWFATYDDGIYLFQNDRFTGVNARTSDLISNKVNCLAAVSGRLYIGTNEGLSVYDGIKFKSYTKEKGLGSNIILAIKADKFDIYIGTDSGLLKIYNDTLTHYPIKNSLSKGKPMRITCIETVKKSLFLGTQHQGLIEVKK</sequence>